<dbReference type="Gene3D" id="3.60.20.10">
    <property type="entry name" value="Glutamine Phosphoribosylpyrophosphate, subunit 1, domain 1"/>
    <property type="match status" value="1"/>
</dbReference>
<dbReference type="Pfam" id="PF00733">
    <property type="entry name" value="Asn_synthase"/>
    <property type="match status" value="1"/>
</dbReference>
<evidence type="ECO:0000256" key="2">
    <source>
        <dbReference type="ARBA" id="ARBA00005752"/>
    </source>
</evidence>
<evidence type="ECO:0000313" key="12">
    <source>
        <dbReference type="Proteomes" id="UP000294498"/>
    </source>
</evidence>
<gene>
    <name evidence="11" type="ORF">EDB95_1045</name>
</gene>
<dbReference type="GO" id="GO:0005524">
    <property type="term" value="F:ATP binding"/>
    <property type="evidence" value="ECO:0007669"/>
    <property type="project" value="UniProtKB-KW"/>
</dbReference>
<dbReference type="OrthoDB" id="9763290at2"/>
<accession>A0A4R8DQ50</accession>
<dbReference type="Pfam" id="PF13537">
    <property type="entry name" value="GATase_7"/>
    <property type="match status" value="1"/>
</dbReference>
<sequence length="640" mass="71356">MCGIAGIVSVDPREVSAPRLKKMTDAIAHRGPDGEGGWIDPEGRIALGSRRLSVIDLSGAGAQPMHDPSGRYTLVYNGEIYNYIELKKELEARGVSFRSTSDTEVLLAMYEWRGEDCLSSLDGMFAFAIHDARERSLFCARDRFGERPFYYAYAPGRSFLFGSEMKALWAAGFRREVDPGMLYNYLAYGLVLDAGRPERTFFADIHSLEGSHCLRLDLDTLRLEKRRYWDIPRVGGPGEGGRGGGIARGVTRNGGARESGALEEAALKVHELLTRSVTRRLRSDVPVGSSLSGGLDSSIVVQLAAKHLREQGSRLTTFSARFPGFARDEGRYIRLASHAADTDQVDVFPGGKDLPEKIREVMHYQEEPFGSAGILAQFEVMRAAKQHGVTVLLDGQGADEILGGYGHHYPQFIREARRENPRAALNAALSHLRRSVNFRLIQETFKVLSPDLPFLPARYKTARMAWRQALQPLFNRDFYEAGRTPCPVSSPGGGLSELLYNETFVTGLPELLRYADRNANAHSREVRLPYLDHELAAYIFTLPGVWKIHGPWSKYLLRTAFENDLPGEIAWRRVKVGFEPPQRSWMTDAEVAGAVRSSIGLLVDRRILDRRLLRRKPAAHGAYERGDGSWSFLMAAALLG</sequence>
<evidence type="ECO:0000259" key="10">
    <source>
        <dbReference type="PROSITE" id="PS51278"/>
    </source>
</evidence>
<dbReference type="EMBL" id="SODV01000001">
    <property type="protein sequence ID" value="TDX00029.1"/>
    <property type="molecule type" value="Genomic_DNA"/>
</dbReference>
<evidence type="ECO:0000256" key="4">
    <source>
        <dbReference type="ARBA" id="ARBA00022741"/>
    </source>
</evidence>
<evidence type="ECO:0000256" key="8">
    <source>
        <dbReference type="PIRSR" id="PIRSR001589-1"/>
    </source>
</evidence>
<organism evidence="11 12">
    <name type="scientific">Dinghuibacter silviterrae</name>
    <dbReference type="NCBI Taxonomy" id="1539049"/>
    <lineage>
        <taxon>Bacteria</taxon>
        <taxon>Pseudomonadati</taxon>
        <taxon>Bacteroidota</taxon>
        <taxon>Chitinophagia</taxon>
        <taxon>Chitinophagales</taxon>
        <taxon>Chitinophagaceae</taxon>
        <taxon>Dinghuibacter</taxon>
    </lineage>
</organism>
<evidence type="ECO:0000256" key="6">
    <source>
        <dbReference type="ARBA" id="ARBA00022962"/>
    </source>
</evidence>
<dbReference type="NCBIfam" id="TIGR01536">
    <property type="entry name" value="asn_synth_AEB"/>
    <property type="match status" value="1"/>
</dbReference>
<comment type="pathway">
    <text evidence="1">Amino-acid biosynthesis; L-asparagine biosynthesis; L-asparagine from L-aspartate (L-Gln route): step 1/1.</text>
</comment>
<protein>
    <recommendedName>
        <fullName evidence="3">asparagine synthase (glutamine-hydrolyzing)</fullName>
        <ecNumber evidence="3">6.3.5.4</ecNumber>
    </recommendedName>
</protein>
<evidence type="ECO:0000256" key="5">
    <source>
        <dbReference type="ARBA" id="ARBA00022840"/>
    </source>
</evidence>
<keyword evidence="4 9" id="KW-0547">Nucleotide-binding</keyword>
<dbReference type="RefSeq" id="WP_133991237.1">
    <property type="nucleotide sequence ID" value="NZ_SODV01000001.1"/>
</dbReference>
<dbReference type="CDD" id="cd00712">
    <property type="entry name" value="AsnB"/>
    <property type="match status" value="1"/>
</dbReference>
<dbReference type="PANTHER" id="PTHR43284">
    <property type="entry name" value="ASPARAGINE SYNTHETASE (GLUTAMINE-HYDROLYZING)"/>
    <property type="match status" value="1"/>
</dbReference>
<dbReference type="SUPFAM" id="SSF56235">
    <property type="entry name" value="N-terminal nucleophile aminohydrolases (Ntn hydrolases)"/>
    <property type="match status" value="1"/>
</dbReference>
<dbReference type="InterPro" id="IPR001962">
    <property type="entry name" value="Asn_synthase"/>
</dbReference>
<dbReference type="InterPro" id="IPR006426">
    <property type="entry name" value="Asn_synth_AEB"/>
</dbReference>
<name>A0A4R8DQ50_9BACT</name>
<dbReference type="Gene3D" id="3.40.50.620">
    <property type="entry name" value="HUPs"/>
    <property type="match status" value="1"/>
</dbReference>
<dbReference type="EC" id="6.3.5.4" evidence="3"/>
<dbReference type="PIRSF" id="PIRSF001589">
    <property type="entry name" value="Asn_synthetase_glu-h"/>
    <property type="match status" value="1"/>
</dbReference>
<dbReference type="AlphaFoldDB" id="A0A4R8DQ50"/>
<evidence type="ECO:0000256" key="3">
    <source>
        <dbReference type="ARBA" id="ARBA00012737"/>
    </source>
</evidence>
<evidence type="ECO:0000256" key="1">
    <source>
        <dbReference type="ARBA" id="ARBA00005187"/>
    </source>
</evidence>
<feature type="binding site" evidence="9">
    <location>
        <position position="102"/>
    </location>
    <ligand>
        <name>L-glutamine</name>
        <dbReference type="ChEBI" id="CHEBI:58359"/>
    </ligand>
</feature>
<reference evidence="11 12" key="1">
    <citation type="submission" date="2019-03" db="EMBL/GenBank/DDBJ databases">
        <title>Genomic Encyclopedia of Type Strains, Phase IV (KMG-IV): sequencing the most valuable type-strain genomes for metagenomic binning, comparative biology and taxonomic classification.</title>
        <authorList>
            <person name="Goeker M."/>
        </authorList>
    </citation>
    <scope>NUCLEOTIDE SEQUENCE [LARGE SCALE GENOMIC DNA]</scope>
    <source>
        <strain evidence="11 12">DSM 100059</strain>
    </source>
</reference>
<keyword evidence="6 8" id="KW-0315">Glutamine amidotransferase</keyword>
<evidence type="ECO:0000313" key="11">
    <source>
        <dbReference type="EMBL" id="TDX00029.1"/>
    </source>
</evidence>
<dbReference type="Proteomes" id="UP000294498">
    <property type="component" value="Unassembled WGS sequence"/>
</dbReference>
<evidence type="ECO:0000256" key="9">
    <source>
        <dbReference type="PIRSR" id="PIRSR001589-2"/>
    </source>
</evidence>
<comment type="caution">
    <text evidence="11">The sequence shown here is derived from an EMBL/GenBank/DDBJ whole genome shotgun (WGS) entry which is preliminary data.</text>
</comment>
<keyword evidence="8" id="KW-0028">Amino-acid biosynthesis</keyword>
<keyword evidence="8" id="KW-0061">Asparagine biosynthesis</keyword>
<dbReference type="InterPro" id="IPR033738">
    <property type="entry name" value="AsnB_N"/>
</dbReference>
<dbReference type="SUPFAM" id="SSF52402">
    <property type="entry name" value="Adenine nucleotide alpha hydrolases-like"/>
    <property type="match status" value="1"/>
</dbReference>
<dbReference type="InterPro" id="IPR017932">
    <property type="entry name" value="GATase_2_dom"/>
</dbReference>
<dbReference type="PROSITE" id="PS51278">
    <property type="entry name" value="GATASE_TYPE_2"/>
    <property type="match status" value="1"/>
</dbReference>
<dbReference type="GO" id="GO:0004066">
    <property type="term" value="F:asparagine synthase (glutamine-hydrolyzing) activity"/>
    <property type="evidence" value="ECO:0007669"/>
    <property type="project" value="UniProtKB-EC"/>
</dbReference>
<dbReference type="GO" id="GO:0006529">
    <property type="term" value="P:asparagine biosynthetic process"/>
    <property type="evidence" value="ECO:0007669"/>
    <property type="project" value="UniProtKB-KW"/>
</dbReference>
<keyword evidence="12" id="KW-1185">Reference proteome</keyword>
<keyword evidence="5 9" id="KW-0067">ATP-binding</keyword>
<feature type="active site" description="For GATase activity" evidence="8">
    <location>
        <position position="2"/>
    </location>
</feature>
<dbReference type="InterPro" id="IPR014729">
    <property type="entry name" value="Rossmann-like_a/b/a_fold"/>
</dbReference>
<proteinExistence type="inferred from homology"/>
<dbReference type="GO" id="GO:0005829">
    <property type="term" value="C:cytosol"/>
    <property type="evidence" value="ECO:0007669"/>
    <property type="project" value="TreeGrafter"/>
</dbReference>
<dbReference type="InterPro" id="IPR051786">
    <property type="entry name" value="ASN_synthetase/amidase"/>
</dbReference>
<feature type="domain" description="Glutamine amidotransferase type-2" evidence="10">
    <location>
        <begin position="2"/>
        <end position="188"/>
    </location>
</feature>
<dbReference type="CDD" id="cd01991">
    <property type="entry name" value="Asn_synthase_B_C"/>
    <property type="match status" value="1"/>
</dbReference>
<comment type="catalytic activity">
    <reaction evidence="7">
        <text>L-aspartate + L-glutamine + ATP + H2O = L-asparagine + L-glutamate + AMP + diphosphate + H(+)</text>
        <dbReference type="Rhea" id="RHEA:12228"/>
        <dbReference type="ChEBI" id="CHEBI:15377"/>
        <dbReference type="ChEBI" id="CHEBI:15378"/>
        <dbReference type="ChEBI" id="CHEBI:29985"/>
        <dbReference type="ChEBI" id="CHEBI:29991"/>
        <dbReference type="ChEBI" id="CHEBI:30616"/>
        <dbReference type="ChEBI" id="CHEBI:33019"/>
        <dbReference type="ChEBI" id="CHEBI:58048"/>
        <dbReference type="ChEBI" id="CHEBI:58359"/>
        <dbReference type="ChEBI" id="CHEBI:456215"/>
        <dbReference type="EC" id="6.3.5.4"/>
    </reaction>
</comment>
<dbReference type="PANTHER" id="PTHR43284:SF1">
    <property type="entry name" value="ASPARAGINE SYNTHETASE"/>
    <property type="match status" value="1"/>
</dbReference>
<evidence type="ECO:0000256" key="7">
    <source>
        <dbReference type="ARBA" id="ARBA00048741"/>
    </source>
</evidence>
<comment type="similarity">
    <text evidence="2">Belongs to the asparagine synthetase family.</text>
</comment>
<dbReference type="InterPro" id="IPR029055">
    <property type="entry name" value="Ntn_hydrolases_N"/>
</dbReference>